<feature type="non-terminal residue" evidence="2">
    <location>
        <position position="75"/>
    </location>
</feature>
<name>A0A7T8H175_CALRO</name>
<gene>
    <name evidence="2" type="ORF">FKW44_015831</name>
</gene>
<proteinExistence type="predicted"/>
<feature type="non-terminal residue" evidence="2">
    <location>
        <position position="1"/>
    </location>
</feature>
<keyword evidence="3" id="KW-1185">Reference proteome</keyword>
<feature type="region of interest" description="Disordered" evidence="1">
    <location>
        <begin position="21"/>
        <end position="75"/>
    </location>
</feature>
<reference evidence="3" key="1">
    <citation type="submission" date="2021-01" db="EMBL/GenBank/DDBJ databases">
        <title>Caligus Genome Assembly.</title>
        <authorList>
            <person name="Gallardo-Escarate C."/>
        </authorList>
    </citation>
    <scope>NUCLEOTIDE SEQUENCE [LARGE SCALE GENOMIC DNA]</scope>
</reference>
<sequence length="75" mass="8313">HLLQPRPVPLRLPRLLTTPERVSLTLNPTRRKHSTPSKRYELPNYYSGSTSTASPGSPPHSHSTEGGEPGEESDR</sequence>
<organism evidence="2 3">
    <name type="scientific">Caligus rogercresseyi</name>
    <name type="common">Sea louse</name>
    <dbReference type="NCBI Taxonomy" id="217165"/>
    <lineage>
        <taxon>Eukaryota</taxon>
        <taxon>Metazoa</taxon>
        <taxon>Ecdysozoa</taxon>
        <taxon>Arthropoda</taxon>
        <taxon>Crustacea</taxon>
        <taxon>Multicrustacea</taxon>
        <taxon>Hexanauplia</taxon>
        <taxon>Copepoda</taxon>
        <taxon>Siphonostomatoida</taxon>
        <taxon>Caligidae</taxon>
        <taxon>Caligus</taxon>
    </lineage>
</organism>
<accession>A0A7T8H175</accession>
<dbReference type="AlphaFoldDB" id="A0A7T8H175"/>
<dbReference type="EMBL" id="CP045899">
    <property type="protein sequence ID" value="QQP41452.1"/>
    <property type="molecule type" value="Genomic_DNA"/>
</dbReference>
<evidence type="ECO:0000313" key="2">
    <source>
        <dbReference type="EMBL" id="QQP41452.1"/>
    </source>
</evidence>
<protein>
    <submittedName>
        <fullName evidence="2">Uncharacterized protein</fullName>
    </submittedName>
</protein>
<dbReference type="Proteomes" id="UP000595437">
    <property type="component" value="Chromosome 10"/>
</dbReference>
<evidence type="ECO:0000256" key="1">
    <source>
        <dbReference type="SAM" id="MobiDB-lite"/>
    </source>
</evidence>
<evidence type="ECO:0000313" key="3">
    <source>
        <dbReference type="Proteomes" id="UP000595437"/>
    </source>
</evidence>
<feature type="compositionally biased region" description="Low complexity" evidence="1">
    <location>
        <begin position="47"/>
        <end position="61"/>
    </location>
</feature>